<dbReference type="Proteomes" id="UP000013085">
    <property type="component" value="Unassembled WGS sequence"/>
</dbReference>
<protein>
    <submittedName>
        <fullName evidence="4">Phage tail tape measure protein, TP901 family, core region</fullName>
    </submittedName>
</protein>
<organism evidence="4 5">
    <name type="scientific">[Clostridium] clostridioforme 90A8</name>
    <dbReference type="NCBI Taxonomy" id="999408"/>
    <lineage>
        <taxon>Bacteria</taxon>
        <taxon>Bacillati</taxon>
        <taxon>Bacillota</taxon>
        <taxon>Clostridia</taxon>
        <taxon>Lachnospirales</taxon>
        <taxon>Lachnospiraceae</taxon>
        <taxon>Enterocloster</taxon>
    </lineage>
</organism>
<feature type="domain" description="Phage tail tape measure protein" evidence="3">
    <location>
        <begin position="91"/>
        <end position="291"/>
    </location>
</feature>
<name>A0A0E2H3Q4_9FIRM</name>
<dbReference type="InterPro" id="IPR010090">
    <property type="entry name" value="Phage_tape_meas"/>
</dbReference>
<dbReference type="AlphaFoldDB" id="A0A0E2H3Q4"/>
<dbReference type="NCBIfam" id="TIGR01760">
    <property type="entry name" value="tape_meas_TP901"/>
    <property type="match status" value="1"/>
</dbReference>
<dbReference type="PANTHER" id="PTHR37813:SF1">
    <property type="entry name" value="FELS-2 PROPHAGE PROTEIN"/>
    <property type="match status" value="1"/>
</dbReference>
<gene>
    <name evidence="4" type="ORF">HMPREF1090_04992</name>
</gene>
<dbReference type="HOGENOM" id="CLU_009365_0_0_9"/>
<dbReference type="EMBL" id="AGYR01000062">
    <property type="protein sequence ID" value="ENZ08327.1"/>
    <property type="molecule type" value="Genomic_DNA"/>
</dbReference>
<keyword evidence="2" id="KW-1133">Transmembrane helix</keyword>
<proteinExistence type="predicted"/>
<evidence type="ECO:0000256" key="2">
    <source>
        <dbReference type="SAM" id="Phobius"/>
    </source>
</evidence>
<feature type="transmembrane region" description="Helical" evidence="2">
    <location>
        <begin position="463"/>
        <end position="483"/>
    </location>
</feature>
<evidence type="ECO:0000256" key="1">
    <source>
        <dbReference type="ARBA" id="ARBA00022612"/>
    </source>
</evidence>
<dbReference type="PATRIC" id="fig|999408.3.peg.5379"/>
<keyword evidence="2" id="KW-0472">Membrane</keyword>
<accession>A0A0E2H3Q4</accession>
<keyword evidence="1" id="KW-1188">Viral release from host cell</keyword>
<comment type="caution">
    <text evidence="4">The sequence shown here is derived from an EMBL/GenBank/DDBJ whole genome shotgun (WGS) entry which is preliminary data.</text>
</comment>
<feature type="transmembrane region" description="Helical" evidence="2">
    <location>
        <begin position="392"/>
        <end position="416"/>
    </location>
</feature>
<dbReference type="RefSeq" id="WP_002594544.1">
    <property type="nucleotide sequence ID" value="NZ_KB850991.1"/>
</dbReference>
<sequence length="819" mass="85722">MGMESVYKLSVVLNMVDQLTAPMGRASQNLGSRLSGLQSGFGMAALAGGGMTAAGVGITNGMMKIAGSTFETQDALAELKSLGITDLKAVEDAARQFSDTWAGTTKADFITAAYDIKSGIASLTDEGVAQFTELAGLTAKATKSTTGEMTSLFATGYGIYKGYYSELSDLEFGEMFAGGIATAVKAYKTSGSEMASAISALGGTATSANVPLEEQLSVLGMLQATMSGSEAATKYKALLNAATGAGEKLGLNFLDANNQLRSLPEILGILKSKYGDTIDAVEKKQIKEAFGSDEAVAVIDLLYGKTGELQTGILDMYDALGGGSSAAQEMATAINATESQKYTVLKQRLHNVTEELGVNLLPTVNDWIGKAGQAVGKASEWIAENQGLASGILNVVLFLGMFLTVTGSVTSIIGIFGTAITRTIGMVGGLKSGFETLRIYGMYAADGIKAMGAGLLNMVRQGIASAAAALPGLISSVWGFTTALLANPVTWIVIGIAALAAGLILLWKNWDKVSAFVQNVWNACVEKVQAGLQAMKNFFSNIGGAIVSTVSNVFNRVRGAVSSRMEAVRNVMGNVMGAAVGTVKQKLDNMKNAYEQNGGGIRGVAAAAVEGVKGYYTAGFDFLNTLTGGKLNGIKELWSQGMAKVRGVVDGAVNLFKKSGAKIMETFTEGIRSAVNKPVEAVKGALSKIRQMLPFSDAKEGPLSQLTLSGRRVFETIHTGMSQTASLPADTARDAFQAMRDENQEGGAAFARLLTGGKEEKKPSGQGSIWSQKQQGGGTVIQRLELHVSLERLKDLPLLFKLIDDIKEKTNGNVSVTPA</sequence>
<evidence type="ECO:0000313" key="5">
    <source>
        <dbReference type="Proteomes" id="UP000013085"/>
    </source>
</evidence>
<keyword evidence="2" id="KW-0812">Transmembrane</keyword>
<evidence type="ECO:0000259" key="3">
    <source>
        <dbReference type="Pfam" id="PF10145"/>
    </source>
</evidence>
<feature type="transmembrane region" description="Helical" evidence="2">
    <location>
        <begin position="489"/>
        <end position="507"/>
    </location>
</feature>
<dbReference type="PANTHER" id="PTHR37813">
    <property type="entry name" value="FELS-2 PROPHAGE PROTEIN"/>
    <property type="match status" value="1"/>
</dbReference>
<evidence type="ECO:0000313" key="4">
    <source>
        <dbReference type="EMBL" id="ENZ08327.1"/>
    </source>
</evidence>
<reference evidence="4 5" key="1">
    <citation type="submission" date="2013-01" db="EMBL/GenBank/DDBJ databases">
        <title>The Genome Sequence of Clostridium clostridioforme 90A8.</title>
        <authorList>
            <consortium name="The Broad Institute Genome Sequencing Platform"/>
            <person name="Earl A."/>
            <person name="Ward D."/>
            <person name="Feldgarden M."/>
            <person name="Gevers D."/>
            <person name="Courvalin P."/>
            <person name="Lambert T."/>
            <person name="Walker B."/>
            <person name="Young S.K."/>
            <person name="Zeng Q."/>
            <person name="Gargeya S."/>
            <person name="Fitzgerald M."/>
            <person name="Haas B."/>
            <person name="Abouelleil A."/>
            <person name="Alvarado L."/>
            <person name="Arachchi H.M."/>
            <person name="Berlin A.M."/>
            <person name="Chapman S.B."/>
            <person name="Dewar J."/>
            <person name="Goldberg J."/>
            <person name="Griggs A."/>
            <person name="Gujja S."/>
            <person name="Hansen M."/>
            <person name="Howarth C."/>
            <person name="Imamovic A."/>
            <person name="Larimer J."/>
            <person name="McCowan C."/>
            <person name="Murphy C."/>
            <person name="Neiman D."/>
            <person name="Pearson M."/>
            <person name="Priest M."/>
            <person name="Roberts A."/>
            <person name="Saif S."/>
            <person name="Shea T."/>
            <person name="Sisk P."/>
            <person name="Sykes S."/>
            <person name="Wortman J."/>
            <person name="Nusbaum C."/>
            <person name="Birren B."/>
        </authorList>
    </citation>
    <scope>NUCLEOTIDE SEQUENCE [LARGE SCALE GENOMIC DNA]</scope>
    <source>
        <strain evidence="4 5">90A8</strain>
    </source>
</reference>
<dbReference type="Pfam" id="PF10145">
    <property type="entry name" value="PhageMin_Tail"/>
    <property type="match status" value="1"/>
</dbReference>